<protein>
    <recommendedName>
        <fullName evidence="5">Release factor glutamine methyltransferase</fullName>
        <shortName evidence="5">RF MTase</shortName>
        <ecNumber evidence="5">2.1.1.297</ecNumber>
    </recommendedName>
    <alternativeName>
        <fullName evidence="5">N5-glutamine methyltransferase PrmC</fullName>
    </alternativeName>
    <alternativeName>
        <fullName evidence="5">Protein-(glutamine-N5) MTase PrmC</fullName>
    </alternativeName>
    <alternativeName>
        <fullName evidence="5">Protein-glutamine N-methyltransferase PrmC</fullName>
    </alternativeName>
</protein>
<dbReference type="InterPro" id="IPR002052">
    <property type="entry name" value="DNA_methylase_N6_adenine_CS"/>
</dbReference>
<gene>
    <name evidence="5" type="primary">prmC</name>
    <name evidence="8" type="ORF">BHE16_01180</name>
</gene>
<feature type="binding site" evidence="5">
    <location>
        <position position="207"/>
    </location>
    <ligand>
        <name>S-adenosyl-L-methionine</name>
        <dbReference type="ChEBI" id="CHEBI:59789"/>
    </ligand>
</feature>
<evidence type="ECO:0000256" key="5">
    <source>
        <dbReference type="HAMAP-Rule" id="MF_02126"/>
    </source>
</evidence>
<name>A0A1L2ZKX2_9MICC</name>
<feature type="binding site" evidence="5">
    <location>
        <begin position="142"/>
        <end position="146"/>
    </location>
    <ligand>
        <name>S-adenosyl-L-methionine</name>
        <dbReference type="ChEBI" id="CHEBI:59789"/>
    </ligand>
</feature>
<dbReference type="InterPro" id="IPR040758">
    <property type="entry name" value="PrmC_N"/>
</dbReference>
<sequence>MRRTASKPLATTPASSVSEKDLAAALSWAVSLLRDSGITTPLPDTELLAAHTLGESRGRVSALKIAGFQFSDAQADTFEDLVSERAQRIPLQHLTGKAPFRYLELEVGPGAFVPRPETESVAGLAIDYLKDAPAGSKVVDLGTGSGAIAASIAHEVPHADVTAVELSPHAFAWAERNLSPLGVRLLAGDFGTALEDEEASFAVVISNPPYIPTGAVPQDEEVRLHDPEMALYGGSEDGLKFPRIVMQRAAFLLEDDGFFVMEHAEVQAAAVAKILAGTGLWRDIQTHQDLTGRDRATSARRLSR</sequence>
<dbReference type="NCBIfam" id="TIGR00536">
    <property type="entry name" value="hemK_fam"/>
    <property type="match status" value="1"/>
</dbReference>
<dbReference type="InterPro" id="IPR007848">
    <property type="entry name" value="Small_mtfrase_dom"/>
</dbReference>
<dbReference type="InterPro" id="IPR004556">
    <property type="entry name" value="HemK-like"/>
</dbReference>
<keyword evidence="9" id="KW-1185">Reference proteome</keyword>
<organism evidence="8 9">
    <name type="scientific">Neomicrococcus aestuarii</name>
    <dbReference type="NCBI Taxonomy" id="556325"/>
    <lineage>
        <taxon>Bacteria</taxon>
        <taxon>Bacillati</taxon>
        <taxon>Actinomycetota</taxon>
        <taxon>Actinomycetes</taxon>
        <taxon>Micrococcales</taxon>
        <taxon>Micrococcaceae</taxon>
        <taxon>Neomicrococcus</taxon>
    </lineage>
</organism>
<evidence type="ECO:0000256" key="2">
    <source>
        <dbReference type="ARBA" id="ARBA00022679"/>
    </source>
</evidence>
<feature type="binding site" evidence="5">
    <location>
        <begin position="207"/>
        <end position="210"/>
    </location>
    <ligand>
        <name>substrate</name>
    </ligand>
</feature>
<dbReference type="KEGG" id="nae:BHE16_01180"/>
<dbReference type="CDD" id="cd02440">
    <property type="entry name" value="AdoMet_MTases"/>
    <property type="match status" value="1"/>
</dbReference>
<dbReference type="InterPro" id="IPR029063">
    <property type="entry name" value="SAM-dependent_MTases_sf"/>
</dbReference>
<dbReference type="Gene3D" id="1.10.8.10">
    <property type="entry name" value="DNA helicase RuvA subunit, C-terminal domain"/>
    <property type="match status" value="1"/>
</dbReference>
<dbReference type="InterPro" id="IPR050320">
    <property type="entry name" value="N5-glutamine_MTase"/>
</dbReference>
<dbReference type="PANTHER" id="PTHR18895">
    <property type="entry name" value="HEMK METHYLTRANSFERASE"/>
    <property type="match status" value="1"/>
</dbReference>
<feature type="binding site" evidence="5">
    <location>
        <position position="190"/>
    </location>
    <ligand>
        <name>S-adenosyl-L-methionine</name>
        <dbReference type="ChEBI" id="CHEBI:59789"/>
    </ligand>
</feature>
<dbReference type="Proteomes" id="UP000183530">
    <property type="component" value="Chromosome"/>
</dbReference>
<dbReference type="InterPro" id="IPR019874">
    <property type="entry name" value="RF_methyltr_PrmC"/>
</dbReference>
<comment type="similarity">
    <text evidence="5">Belongs to the protein N5-glutamine methyltransferase family. PrmC subfamily.</text>
</comment>
<dbReference type="GO" id="GO:0032259">
    <property type="term" value="P:methylation"/>
    <property type="evidence" value="ECO:0007669"/>
    <property type="project" value="UniProtKB-KW"/>
</dbReference>
<evidence type="ECO:0000256" key="1">
    <source>
        <dbReference type="ARBA" id="ARBA00022603"/>
    </source>
</evidence>
<dbReference type="PANTHER" id="PTHR18895:SF74">
    <property type="entry name" value="MTRF1L RELEASE FACTOR GLUTAMINE METHYLTRANSFERASE"/>
    <property type="match status" value="1"/>
</dbReference>
<keyword evidence="1 5" id="KW-0489">Methyltransferase</keyword>
<evidence type="ECO:0000313" key="9">
    <source>
        <dbReference type="Proteomes" id="UP000183530"/>
    </source>
</evidence>
<feature type="domain" description="Methyltransferase small" evidence="6">
    <location>
        <begin position="127"/>
        <end position="211"/>
    </location>
</feature>
<evidence type="ECO:0000256" key="4">
    <source>
        <dbReference type="ARBA" id="ARBA00048391"/>
    </source>
</evidence>
<dbReference type="GO" id="GO:0102559">
    <property type="term" value="F:peptide chain release factor N(5)-glutamine methyltransferase activity"/>
    <property type="evidence" value="ECO:0007669"/>
    <property type="project" value="UniProtKB-EC"/>
</dbReference>
<keyword evidence="3 5" id="KW-0949">S-adenosyl-L-methionine</keyword>
<dbReference type="Gene3D" id="3.40.50.150">
    <property type="entry name" value="Vaccinia Virus protein VP39"/>
    <property type="match status" value="1"/>
</dbReference>
<dbReference type="Pfam" id="PF17827">
    <property type="entry name" value="PrmC_N"/>
    <property type="match status" value="1"/>
</dbReference>
<proteinExistence type="inferred from homology"/>
<comment type="catalytic activity">
    <reaction evidence="4 5">
        <text>L-glutaminyl-[peptide chain release factor] + S-adenosyl-L-methionine = N(5)-methyl-L-glutaminyl-[peptide chain release factor] + S-adenosyl-L-homocysteine + H(+)</text>
        <dbReference type="Rhea" id="RHEA:42896"/>
        <dbReference type="Rhea" id="RHEA-COMP:10271"/>
        <dbReference type="Rhea" id="RHEA-COMP:10272"/>
        <dbReference type="ChEBI" id="CHEBI:15378"/>
        <dbReference type="ChEBI" id="CHEBI:30011"/>
        <dbReference type="ChEBI" id="CHEBI:57856"/>
        <dbReference type="ChEBI" id="CHEBI:59789"/>
        <dbReference type="ChEBI" id="CHEBI:61891"/>
        <dbReference type="EC" id="2.1.1.297"/>
    </reaction>
</comment>
<dbReference type="NCBIfam" id="TIGR03534">
    <property type="entry name" value="RF_mod_PrmC"/>
    <property type="match status" value="1"/>
</dbReference>
<dbReference type="PROSITE" id="PS00092">
    <property type="entry name" value="N6_MTASE"/>
    <property type="match status" value="1"/>
</dbReference>
<dbReference type="SUPFAM" id="SSF53335">
    <property type="entry name" value="S-adenosyl-L-methionine-dependent methyltransferases"/>
    <property type="match status" value="1"/>
</dbReference>
<dbReference type="Pfam" id="PF05175">
    <property type="entry name" value="MTS"/>
    <property type="match status" value="1"/>
</dbReference>
<dbReference type="STRING" id="556325.BHE16_01180"/>
<keyword evidence="2 5" id="KW-0808">Transferase</keyword>
<evidence type="ECO:0000256" key="3">
    <source>
        <dbReference type="ARBA" id="ARBA00022691"/>
    </source>
</evidence>
<feature type="domain" description="Release factor glutamine methyltransferase N-terminal" evidence="7">
    <location>
        <begin position="25"/>
        <end position="96"/>
    </location>
</feature>
<dbReference type="GO" id="GO:0003676">
    <property type="term" value="F:nucleic acid binding"/>
    <property type="evidence" value="ECO:0007669"/>
    <property type="project" value="InterPro"/>
</dbReference>
<dbReference type="OrthoDB" id="9800643at2"/>
<reference evidence="8 9" key="1">
    <citation type="submission" date="2016-11" db="EMBL/GenBank/DDBJ databases">
        <title>Genome sequencing of Zhihengliuella aestuarii B18 antagonistic to Plasmodiophora brassicae.</title>
        <authorList>
            <person name="Luo Y."/>
        </authorList>
    </citation>
    <scope>NUCLEOTIDE SEQUENCE [LARGE SCALE GENOMIC DNA]</scope>
    <source>
        <strain evidence="8 9">B18</strain>
    </source>
</reference>
<comment type="function">
    <text evidence="5">Methylates the class 1 translation termination release factors RF1/PrfA and RF2/PrfB on the glutamine residue of the universally conserved GGQ motif.</text>
</comment>
<dbReference type="HAMAP" id="MF_02126">
    <property type="entry name" value="RF_methyltr_PrmC"/>
    <property type="match status" value="1"/>
</dbReference>
<feature type="binding site" evidence="5">
    <location>
        <position position="165"/>
    </location>
    <ligand>
        <name>S-adenosyl-L-methionine</name>
        <dbReference type="ChEBI" id="CHEBI:59789"/>
    </ligand>
</feature>
<dbReference type="EC" id="2.1.1.297" evidence="5"/>
<dbReference type="AlphaFoldDB" id="A0A1L2ZKX2"/>
<evidence type="ECO:0000259" key="6">
    <source>
        <dbReference type="Pfam" id="PF05175"/>
    </source>
</evidence>
<dbReference type="EMBL" id="CP018135">
    <property type="protein sequence ID" value="APF39859.1"/>
    <property type="molecule type" value="Genomic_DNA"/>
</dbReference>
<accession>A0A1L2ZKX2</accession>
<evidence type="ECO:0000259" key="7">
    <source>
        <dbReference type="Pfam" id="PF17827"/>
    </source>
</evidence>
<evidence type="ECO:0000313" key="8">
    <source>
        <dbReference type="EMBL" id="APF39859.1"/>
    </source>
</evidence>